<dbReference type="PANTHER" id="PTHR35561:SF1">
    <property type="entry name" value="RNA 2',3'-CYCLIC PHOSPHODIESTERASE"/>
    <property type="match status" value="1"/>
</dbReference>
<evidence type="ECO:0000256" key="2">
    <source>
        <dbReference type="HAMAP-Rule" id="MF_01940"/>
    </source>
</evidence>
<keyword evidence="1 2" id="KW-0378">Hydrolase</keyword>
<sequence length="189" mass="21880">MTKTHFFYALTLPDETKGFLKQTSERIKSEFAFKKWLHQDDYHITLAFLGDAPEEMRQKSLEFVNDALTEASRIDLQLDNIGIFGNVETPRILWAGMKPSEQLNNLRKKIYVACEEACFTLDKKPFKPHITLARKFTENAFQLHRMQELADISNRAHRFQGAAVTLYQTHLGQAPSYQPIATFSLKKRV</sequence>
<dbReference type="PANTHER" id="PTHR35561">
    <property type="entry name" value="RNA 2',3'-CYCLIC PHOSPHODIESTERASE"/>
    <property type="match status" value="1"/>
</dbReference>
<dbReference type="InterPro" id="IPR009097">
    <property type="entry name" value="Cyclic_Pdiesterase"/>
</dbReference>
<name>A0A0K9GXG5_9BACI</name>
<dbReference type="Proteomes" id="UP000037146">
    <property type="component" value="Unassembled WGS sequence"/>
</dbReference>
<dbReference type="HAMAP" id="MF_01940">
    <property type="entry name" value="RNA_CPDase"/>
    <property type="match status" value="1"/>
</dbReference>
<feature type="short sequence motif" description="HXTX 1" evidence="2">
    <location>
        <begin position="43"/>
        <end position="46"/>
    </location>
</feature>
<dbReference type="RefSeq" id="WP_049682652.1">
    <property type="nucleotide sequence ID" value="NZ_LFZW01000001.1"/>
</dbReference>
<comment type="function">
    <text evidence="2">Hydrolyzes RNA 2',3'-cyclic phosphodiester to an RNA 2'-phosphomonoester.</text>
</comment>
<dbReference type="SUPFAM" id="SSF55144">
    <property type="entry name" value="LigT-like"/>
    <property type="match status" value="1"/>
</dbReference>
<dbReference type="PATRIC" id="fig|1679170.3.peg.4214"/>
<dbReference type="NCBIfam" id="TIGR02258">
    <property type="entry name" value="2_5_ligase"/>
    <property type="match status" value="1"/>
</dbReference>
<proteinExistence type="inferred from homology"/>
<dbReference type="GO" id="GO:0008664">
    <property type="term" value="F:RNA 2',3'-cyclic 3'-phosphodiesterase activity"/>
    <property type="evidence" value="ECO:0007669"/>
    <property type="project" value="UniProtKB-EC"/>
</dbReference>
<evidence type="ECO:0000313" key="3">
    <source>
        <dbReference type="EMBL" id="KMY51306.1"/>
    </source>
</evidence>
<reference evidence="4" key="1">
    <citation type="submission" date="2015-07" db="EMBL/GenBank/DDBJ databases">
        <title>Genome sequencing project for genomic taxonomy and phylogenomics of Bacillus-like bacteria.</title>
        <authorList>
            <person name="Liu B."/>
            <person name="Wang J."/>
            <person name="Zhu Y."/>
            <person name="Liu G."/>
            <person name="Chen Q."/>
            <person name="Chen Z."/>
            <person name="Lan J."/>
            <person name="Che J."/>
            <person name="Ge C."/>
            <person name="Shi H."/>
            <person name="Pan Z."/>
            <person name="Liu X."/>
        </authorList>
    </citation>
    <scope>NUCLEOTIDE SEQUENCE [LARGE SCALE GENOMIC DNA]</scope>
    <source>
        <strain evidence="4">FJAT-27997</strain>
    </source>
</reference>
<dbReference type="STRING" id="1679170.AC625_18585"/>
<feature type="active site" description="Proton acceptor" evidence="2">
    <location>
        <position position="129"/>
    </location>
</feature>
<protein>
    <recommendedName>
        <fullName evidence="2">RNA 2',3'-cyclic phosphodiesterase</fullName>
        <shortName evidence="2">RNA 2',3'-CPDase</shortName>
        <ecNumber evidence="2">3.1.4.58</ecNumber>
    </recommendedName>
</protein>
<dbReference type="OrthoDB" id="9789350at2"/>
<feature type="short sequence motif" description="HXTX 2" evidence="2">
    <location>
        <begin position="129"/>
        <end position="132"/>
    </location>
</feature>
<comment type="catalytic activity">
    <reaction evidence="2">
        <text>a 3'-end 2',3'-cyclophospho-ribonucleotide-RNA + H2O = a 3'-end 2'-phospho-ribonucleotide-RNA + H(+)</text>
        <dbReference type="Rhea" id="RHEA:11828"/>
        <dbReference type="Rhea" id="RHEA-COMP:10464"/>
        <dbReference type="Rhea" id="RHEA-COMP:17353"/>
        <dbReference type="ChEBI" id="CHEBI:15377"/>
        <dbReference type="ChEBI" id="CHEBI:15378"/>
        <dbReference type="ChEBI" id="CHEBI:83064"/>
        <dbReference type="ChEBI" id="CHEBI:173113"/>
        <dbReference type="EC" id="3.1.4.58"/>
    </reaction>
</comment>
<dbReference type="Pfam" id="PF13563">
    <property type="entry name" value="2_5_RNA_ligase2"/>
    <property type="match status" value="1"/>
</dbReference>
<dbReference type="EMBL" id="LFZW01000001">
    <property type="protein sequence ID" value="KMY51306.1"/>
    <property type="molecule type" value="Genomic_DNA"/>
</dbReference>
<dbReference type="AlphaFoldDB" id="A0A0K9GXG5"/>
<organism evidence="3 4">
    <name type="scientific">Peribacillus loiseleuriae</name>
    <dbReference type="NCBI Taxonomy" id="1679170"/>
    <lineage>
        <taxon>Bacteria</taxon>
        <taxon>Bacillati</taxon>
        <taxon>Bacillota</taxon>
        <taxon>Bacilli</taxon>
        <taxon>Bacillales</taxon>
        <taxon>Bacillaceae</taxon>
        <taxon>Peribacillus</taxon>
    </lineage>
</organism>
<dbReference type="InterPro" id="IPR004175">
    <property type="entry name" value="RNA_CPDase"/>
</dbReference>
<gene>
    <name evidence="3" type="ORF">AC625_18585</name>
</gene>
<accession>A0A0K9GXG5</accession>
<dbReference type="GO" id="GO:0004113">
    <property type="term" value="F:2',3'-cyclic-nucleotide 3'-phosphodiesterase activity"/>
    <property type="evidence" value="ECO:0007669"/>
    <property type="project" value="InterPro"/>
</dbReference>
<comment type="similarity">
    <text evidence="2">Belongs to the 2H phosphoesterase superfamily. ThpR family.</text>
</comment>
<comment type="caution">
    <text evidence="3">The sequence shown here is derived from an EMBL/GenBank/DDBJ whole genome shotgun (WGS) entry which is preliminary data.</text>
</comment>
<evidence type="ECO:0000313" key="4">
    <source>
        <dbReference type="Proteomes" id="UP000037146"/>
    </source>
</evidence>
<feature type="active site" description="Proton donor" evidence="2">
    <location>
        <position position="43"/>
    </location>
</feature>
<dbReference type="EC" id="3.1.4.58" evidence="2"/>
<keyword evidence="4" id="KW-1185">Reference proteome</keyword>
<evidence type="ECO:0000256" key="1">
    <source>
        <dbReference type="ARBA" id="ARBA00022801"/>
    </source>
</evidence>
<dbReference type="Gene3D" id="3.90.1140.10">
    <property type="entry name" value="Cyclic phosphodiesterase"/>
    <property type="match status" value="1"/>
</dbReference>